<name>A0A7R8XA46_9CRUS</name>
<proteinExistence type="predicted"/>
<dbReference type="InterPro" id="IPR003018">
    <property type="entry name" value="GAF"/>
</dbReference>
<gene>
    <name evidence="2" type="ORF">DSTB1V02_LOCUS3954</name>
</gene>
<evidence type="ECO:0000313" key="2">
    <source>
        <dbReference type="EMBL" id="CAD7244050.1"/>
    </source>
</evidence>
<dbReference type="OrthoDB" id="74705at2759"/>
<dbReference type="Gene3D" id="3.30.450.40">
    <property type="match status" value="1"/>
</dbReference>
<accession>A0A7R8XA46</accession>
<dbReference type="AlphaFoldDB" id="A0A7R8XA46"/>
<evidence type="ECO:0000313" key="3">
    <source>
        <dbReference type="Proteomes" id="UP000677054"/>
    </source>
</evidence>
<dbReference type="SUPFAM" id="SSF55781">
    <property type="entry name" value="GAF domain-like"/>
    <property type="match status" value="1"/>
</dbReference>
<organism evidence="2">
    <name type="scientific">Darwinula stevensoni</name>
    <dbReference type="NCBI Taxonomy" id="69355"/>
    <lineage>
        <taxon>Eukaryota</taxon>
        <taxon>Metazoa</taxon>
        <taxon>Ecdysozoa</taxon>
        <taxon>Arthropoda</taxon>
        <taxon>Crustacea</taxon>
        <taxon>Oligostraca</taxon>
        <taxon>Ostracoda</taxon>
        <taxon>Podocopa</taxon>
        <taxon>Podocopida</taxon>
        <taxon>Darwinulocopina</taxon>
        <taxon>Darwinuloidea</taxon>
        <taxon>Darwinulidae</taxon>
        <taxon>Darwinula</taxon>
    </lineage>
</organism>
<reference evidence="2" key="1">
    <citation type="submission" date="2020-11" db="EMBL/GenBank/DDBJ databases">
        <authorList>
            <person name="Tran Van P."/>
        </authorList>
    </citation>
    <scope>NUCLEOTIDE SEQUENCE</scope>
</reference>
<dbReference type="EMBL" id="LR900067">
    <property type="protein sequence ID" value="CAD7244050.1"/>
    <property type="molecule type" value="Genomic_DNA"/>
</dbReference>
<sequence length="187" mass="21525">MTAIANARVLEASRREYERNRQLVEVIHDIFEEQRSLDSVVLRILQRTQRLLLVERAAVSLLEENTLECRFGEIFEMSSDQDASKTERSNHDSVKEYLSKLAHRVAFSGQILNLDPSSSEDLPKNFHSVLAMPIRNVKMEIMGVATIVNKRGGEPFDKQDERWFEVMAYHSTSSTSEVEKLMVSTFF</sequence>
<keyword evidence="3" id="KW-1185">Reference proteome</keyword>
<evidence type="ECO:0000259" key="1">
    <source>
        <dbReference type="Pfam" id="PF01590"/>
    </source>
</evidence>
<dbReference type="EMBL" id="CAJPEV010000550">
    <property type="protein sequence ID" value="CAG0886387.1"/>
    <property type="molecule type" value="Genomic_DNA"/>
</dbReference>
<feature type="domain" description="GAF" evidence="1">
    <location>
        <begin position="37"/>
        <end position="169"/>
    </location>
</feature>
<dbReference type="Proteomes" id="UP000677054">
    <property type="component" value="Unassembled WGS sequence"/>
</dbReference>
<dbReference type="InterPro" id="IPR029016">
    <property type="entry name" value="GAF-like_dom_sf"/>
</dbReference>
<dbReference type="Pfam" id="PF01590">
    <property type="entry name" value="GAF"/>
    <property type="match status" value="1"/>
</dbReference>
<protein>
    <recommendedName>
        <fullName evidence="1">GAF domain-containing protein</fullName>
    </recommendedName>
</protein>